<dbReference type="EMBL" id="CAJOBA010087006">
    <property type="protein sequence ID" value="CAF4467871.1"/>
    <property type="molecule type" value="Genomic_DNA"/>
</dbReference>
<evidence type="ECO:0000313" key="3">
    <source>
        <dbReference type="Proteomes" id="UP000682733"/>
    </source>
</evidence>
<evidence type="ECO:0008006" key="4">
    <source>
        <dbReference type="Google" id="ProtNLM"/>
    </source>
</evidence>
<proteinExistence type="predicted"/>
<feature type="region of interest" description="Disordered" evidence="1">
    <location>
        <begin position="50"/>
        <end position="92"/>
    </location>
</feature>
<sequence>MRDKVAQVRQQISSDFTREQIELALLHYESNVEDTIEAFKKNGAKDALSGWTEMNNRSSTSSRRGGARTRNNNRLVASPTISSSSTSSQISHVPMRPSQLVLNVFNQFANKTQPVTSITNGIEIEIHTNNGK</sequence>
<organism evidence="2 3">
    <name type="scientific">Didymodactylos carnosus</name>
    <dbReference type="NCBI Taxonomy" id="1234261"/>
    <lineage>
        <taxon>Eukaryota</taxon>
        <taxon>Metazoa</taxon>
        <taxon>Spiralia</taxon>
        <taxon>Gnathifera</taxon>
        <taxon>Rotifera</taxon>
        <taxon>Eurotatoria</taxon>
        <taxon>Bdelloidea</taxon>
        <taxon>Philodinida</taxon>
        <taxon>Philodinidae</taxon>
        <taxon>Didymodactylos</taxon>
    </lineage>
</organism>
<feature type="compositionally biased region" description="Low complexity" evidence="1">
    <location>
        <begin position="55"/>
        <end position="91"/>
    </location>
</feature>
<reference evidence="2" key="1">
    <citation type="submission" date="2021-02" db="EMBL/GenBank/DDBJ databases">
        <authorList>
            <person name="Nowell W R."/>
        </authorList>
    </citation>
    <scope>NUCLEOTIDE SEQUENCE</scope>
</reference>
<evidence type="ECO:0000256" key="1">
    <source>
        <dbReference type="SAM" id="MobiDB-lite"/>
    </source>
</evidence>
<evidence type="ECO:0000313" key="2">
    <source>
        <dbReference type="EMBL" id="CAF4467871.1"/>
    </source>
</evidence>
<gene>
    <name evidence="2" type="ORF">TMI583_LOCUS46555</name>
</gene>
<name>A0A8S2WXC9_9BILA</name>
<dbReference type="AlphaFoldDB" id="A0A8S2WXC9"/>
<comment type="caution">
    <text evidence="2">The sequence shown here is derived from an EMBL/GenBank/DDBJ whole genome shotgun (WGS) entry which is preliminary data.</text>
</comment>
<protein>
    <recommendedName>
        <fullName evidence="4">CUE domain-containing protein</fullName>
    </recommendedName>
</protein>
<accession>A0A8S2WXC9</accession>
<dbReference type="Proteomes" id="UP000682733">
    <property type="component" value="Unassembled WGS sequence"/>
</dbReference>